<dbReference type="EMBL" id="BQNB010012616">
    <property type="protein sequence ID" value="GJT05807.1"/>
    <property type="molecule type" value="Genomic_DNA"/>
</dbReference>
<name>A0ABQ5AVK8_9ASTR</name>
<dbReference type="Proteomes" id="UP001151760">
    <property type="component" value="Unassembled WGS sequence"/>
</dbReference>
<evidence type="ECO:0000313" key="2">
    <source>
        <dbReference type="Proteomes" id="UP001151760"/>
    </source>
</evidence>
<keyword evidence="1" id="KW-0808">Transferase</keyword>
<dbReference type="PANTHER" id="PTHR33067">
    <property type="entry name" value="RNA-DIRECTED DNA POLYMERASE-RELATED"/>
    <property type="match status" value="1"/>
</dbReference>
<dbReference type="CDD" id="cd00303">
    <property type="entry name" value="retropepsin_like"/>
    <property type="match status" value="1"/>
</dbReference>
<keyword evidence="1" id="KW-0548">Nucleotidyltransferase</keyword>
<accession>A0ABQ5AVK8</accession>
<dbReference type="GO" id="GO:0003964">
    <property type="term" value="F:RNA-directed DNA polymerase activity"/>
    <property type="evidence" value="ECO:0007669"/>
    <property type="project" value="UniProtKB-KW"/>
</dbReference>
<sequence>MGMEGNFVIPCNIGGTKDMSTLVDQGSDVNVMALSVYNRSTDEKIGETNVRLALASNSHIYPLGVAEDVLVEVTGFVYLMDLMILDIKKDVKKPLILGTPFLTTARAEIKFDKERDENRINTLSVDNKCVLEWEEKIKFHHMKELEFEAWKSKYSKSKALAPKDESSS</sequence>
<dbReference type="Gene3D" id="2.40.70.10">
    <property type="entry name" value="Acid Proteases"/>
    <property type="match status" value="1"/>
</dbReference>
<gene>
    <name evidence="1" type="ORF">Tco_0840269</name>
</gene>
<keyword evidence="1" id="KW-0695">RNA-directed DNA polymerase</keyword>
<dbReference type="InterPro" id="IPR021109">
    <property type="entry name" value="Peptidase_aspartic_dom_sf"/>
</dbReference>
<protein>
    <submittedName>
        <fullName evidence="1">Reverse transcriptase domain-containing protein</fullName>
    </submittedName>
</protein>
<evidence type="ECO:0000313" key="1">
    <source>
        <dbReference type="EMBL" id="GJT05807.1"/>
    </source>
</evidence>
<proteinExistence type="predicted"/>
<comment type="caution">
    <text evidence="1">The sequence shown here is derived from an EMBL/GenBank/DDBJ whole genome shotgun (WGS) entry which is preliminary data.</text>
</comment>
<reference evidence="1" key="1">
    <citation type="journal article" date="2022" name="Int. J. Mol. Sci.">
        <title>Draft Genome of Tanacetum Coccineum: Genomic Comparison of Closely Related Tanacetum-Family Plants.</title>
        <authorList>
            <person name="Yamashiro T."/>
            <person name="Shiraishi A."/>
            <person name="Nakayama K."/>
            <person name="Satake H."/>
        </authorList>
    </citation>
    <scope>NUCLEOTIDE SEQUENCE</scope>
</reference>
<reference evidence="1" key="2">
    <citation type="submission" date="2022-01" db="EMBL/GenBank/DDBJ databases">
        <authorList>
            <person name="Yamashiro T."/>
            <person name="Shiraishi A."/>
            <person name="Satake H."/>
            <person name="Nakayama K."/>
        </authorList>
    </citation>
    <scope>NUCLEOTIDE SEQUENCE</scope>
</reference>
<dbReference type="PANTHER" id="PTHR33067:SF9">
    <property type="entry name" value="RNA-DIRECTED DNA POLYMERASE"/>
    <property type="match status" value="1"/>
</dbReference>
<keyword evidence="2" id="KW-1185">Reference proteome</keyword>
<organism evidence="1 2">
    <name type="scientific">Tanacetum coccineum</name>
    <dbReference type="NCBI Taxonomy" id="301880"/>
    <lineage>
        <taxon>Eukaryota</taxon>
        <taxon>Viridiplantae</taxon>
        <taxon>Streptophyta</taxon>
        <taxon>Embryophyta</taxon>
        <taxon>Tracheophyta</taxon>
        <taxon>Spermatophyta</taxon>
        <taxon>Magnoliopsida</taxon>
        <taxon>eudicotyledons</taxon>
        <taxon>Gunneridae</taxon>
        <taxon>Pentapetalae</taxon>
        <taxon>asterids</taxon>
        <taxon>campanulids</taxon>
        <taxon>Asterales</taxon>
        <taxon>Asteraceae</taxon>
        <taxon>Asteroideae</taxon>
        <taxon>Anthemideae</taxon>
        <taxon>Anthemidinae</taxon>
        <taxon>Tanacetum</taxon>
    </lineage>
</organism>